<dbReference type="RefSeq" id="WP_186886883.1">
    <property type="nucleotide sequence ID" value="NZ_JACONZ010000001.1"/>
</dbReference>
<comment type="function">
    <text evidence="3">Required for maturation of 30S ribosomal subunits.</text>
</comment>
<name>A0A923L125_9FIRM</name>
<sequence>MAKGKGGSTVAIVERIARPVVEELGYRLWDVRYEKEGPDHFLRVFIDKDGDMDTADCEKVSRALDPLIDEADPIEESYYFEVSSPGLGRRLTRPEHFAAVCGEKVLVRLYRADALGNKEFTGTLTGAADGEIVLDAAQGERRFALSDVALAKLCDDEDLF</sequence>
<proteinExistence type="inferred from homology"/>
<comment type="subcellular location">
    <subcellularLocation>
        <location evidence="3">Cytoplasm</location>
    </subcellularLocation>
</comment>
<dbReference type="InterPro" id="IPR003728">
    <property type="entry name" value="Ribosome_maturation_RimP"/>
</dbReference>
<evidence type="ECO:0000256" key="3">
    <source>
        <dbReference type="HAMAP-Rule" id="MF_01077"/>
    </source>
</evidence>
<dbReference type="Gene3D" id="3.30.300.70">
    <property type="entry name" value="RimP-like superfamily, N-terminal"/>
    <property type="match status" value="1"/>
</dbReference>
<comment type="caution">
    <text evidence="6">The sequence shown here is derived from an EMBL/GenBank/DDBJ whole genome shotgun (WGS) entry which is preliminary data.</text>
</comment>
<evidence type="ECO:0000259" key="4">
    <source>
        <dbReference type="Pfam" id="PF02576"/>
    </source>
</evidence>
<evidence type="ECO:0000313" key="6">
    <source>
        <dbReference type="EMBL" id="MBC5580538.1"/>
    </source>
</evidence>
<dbReference type="Pfam" id="PF02576">
    <property type="entry name" value="RimP_N"/>
    <property type="match status" value="1"/>
</dbReference>
<dbReference type="InterPro" id="IPR036847">
    <property type="entry name" value="RimP_C_sf"/>
</dbReference>
<keyword evidence="7" id="KW-1185">Reference proteome</keyword>
<protein>
    <recommendedName>
        <fullName evidence="3">Ribosome maturation factor RimP</fullName>
    </recommendedName>
</protein>
<evidence type="ECO:0000256" key="2">
    <source>
        <dbReference type="ARBA" id="ARBA00022517"/>
    </source>
</evidence>
<dbReference type="PANTHER" id="PTHR33867:SF1">
    <property type="entry name" value="RIBOSOME MATURATION FACTOR RIMP"/>
    <property type="match status" value="1"/>
</dbReference>
<dbReference type="FunFam" id="3.30.300.70:FF:000001">
    <property type="entry name" value="Ribosome maturation factor RimP"/>
    <property type="match status" value="1"/>
</dbReference>
<dbReference type="GO" id="GO:0006412">
    <property type="term" value="P:translation"/>
    <property type="evidence" value="ECO:0007669"/>
    <property type="project" value="TreeGrafter"/>
</dbReference>
<dbReference type="HAMAP" id="MF_01077">
    <property type="entry name" value="RimP"/>
    <property type="match status" value="1"/>
</dbReference>
<dbReference type="Proteomes" id="UP000659630">
    <property type="component" value="Unassembled WGS sequence"/>
</dbReference>
<keyword evidence="2 3" id="KW-0690">Ribosome biogenesis</keyword>
<gene>
    <name evidence="3" type="primary">rimP</name>
    <name evidence="6" type="ORF">H8S23_03365</name>
</gene>
<accession>A0A923L125</accession>
<dbReference type="InterPro" id="IPR035956">
    <property type="entry name" value="RimP_N_sf"/>
</dbReference>
<feature type="domain" description="Ribosome maturation factor RimP C-terminal" evidence="5">
    <location>
        <begin position="91"/>
        <end position="153"/>
    </location>
</feature>
<dbReference type="EMBL" id="JACONZ010000001">
    <property type="protein sequence ID" value="MBC5580538.1"/>
    <property type="molecule type" value="Genomic_DNA"/>
</dbReference>
<dbReference type="CDD" id="cd01734">
    <property type="entry name" value="YlxS_C"/>
    <property type="match status" value="1"/>
</dbReference>
<comment type="similarity">
    <text evidence="3">Belongs to the RimP family.</text>
</comment>
<dbReference type="AlphaFoldDB" id="A0A923L125"/>
<dbReference type="InterPro" id="IPR028989">
    <property type="entry name" value="RimP_N"/>
</dbReference>
<dbReference type="Gene3D" id="2.30.30.180">
    <property type="entry name" value="Ribosome maturation factor RimP, C-terminal domain"/>
    <property type="match status" value="1"/>
</dbReference>
<evidence type="ECO:0000259" key="5">
    <source>
        <dbReference type="Pfam" id="PF17384"/>
    </source>
</evidence>
<dbReference type="Pfam" id="PF17384">
    <property type="entry name" value="DUF150_C"/>
    <property type="match status" value="1"/>
</dbReference>
<dbReference type="PANTHER" id="PTHR33867">
    <property type="entry name" value="RIBOSOME MATURATION FACTOR RIMP"/>
    <property type="match status" value="1"/>
</dbReference>
<dbReference type="SUPFAM" id="SSF74942">
    <property type="entry name" value="YhbC-like, C-terminal domain"/>
    <property type="match status" value="1"/>
</dbReference>
<feature type="domain" description="Ribosome maturation factor RimP N-terminal" evidence="4">
    <location>
        <begin position="16"/>
        <end position="87"/>
    </location>
</feature>
<evidence type="ECO:0000256" key="1">
    <source>
        <dbReference type="ARBA" id="ARBA00022490"/>
    </source>
</evidence>
<dbReference type="GO" id="GO:0005829">
    <property type="term" value="C:cytosol"/>
    <property type="evidence" value="ECO:0007669"/>
    <property type="project" value="TreeGrafter"/>
</dbReference>
<evidence type="ECO:0000313" key="7">
    <source>
        <dbReference type="Proteomes" id="UP000659630"/>
    </source>
</evidence>
<dbReference type="SUPFAM" id="SSF75420">
    <property type="entry name" value="YhbC-like, N-terminal domain"/>
    <property type="match status" value="1"/>
</dbReference>
<reference evidence="6" key="1">
    <citation type="submission" date="2020-08" db="EMBL/GenBank/DDBJ databases">
        <title>Genome public.</title>
        <authorList>
            <person name="Liu C."/>
            <person name="Sun Q."/>
        </authorList>
    </citation>
    <scope>NUCLEOTIDE SEQUENCE</scope>
    <source>
        <strain evidence="6">BX8</strain>
    </source>
</reference>
<dbReference type="InterPro" id="IPR028998">
    <property type="entry name" value="RimP_C"/>
</dbReference>
<organism evidence="6 7">
    <name type="scientific">Anaerofilum hominis</name>
    <dbReference type="NCBI Taxonomy" id="2763016"/>
    <lineage>
        <taxon>Bacteria</taxon>
        <taxon>Bacillati</taxon>
        <taxon>Bacillota</taxon>
        <taxon>Clostridia</taxon>
        <taxon>Eubacteriales</taxon>
        <taxon>Oscillospiraceae</taxon>
        <taxon>Anaerofilum</taxon>
    </lineage>
</organism>
<keyword evidence="1 3" id="KW-0963">Cytoplasm</keyword>
<dbReference type="GO" id="GO:0000028">
    <property type="term" value="P:ribosomal small subunit assembly"/>
    <property type="evidence" value="ECO:0007669"/>
    <property type="project" value="TreeGrafter"/>
</dbReference>